<keyword evidence="4" id="KW-1185">Reference proteome</keyword>
<feature type="domain" description="Histidine kinase/HSP90-like ATPase" evidence="2">
    <location>
        <begin position="25"/>
        <end position="146"/>
    </location>
</feature>
<dbReference type="Pfam" id="PF13581">
    <property type="entry name" value="HATPase_c_2"/>
    <property type="match status" value="1"/>
</dbReference>
<dbReference type="PANTHER" id="PTHR35526:SF3">
    <property type="entry name" value="ANTI-SIGMA-F FACTOR RSBW"/>
    <property type="match status" value="1"/>
</dbReference>
<sequence>MGGKNGIAGELDMSCLAALTAPGQVRSLIQYRLAEWGLGGLLDDAQLIAAELVSNAVRYMPSGQIRVQFRRYGNGVLFAVWDSSDAMPVLAPVAELTLADVEPDAQALDPGHDDGTGGWGLPIVQALSAECGVRRTQPHGKWVWCRIAKP</sequence>
<evidence type="ECO:0000313" key="3">
    <source>
        <dbReference type="EMBL" id="MFD0857094.1"/>
    </source>
</evidence>
<dbReference type="Proteomes" id="UP001597083">
    <property type="component" value="Unassembled WGS sequence"/>
</dbReference>
<dbReference type="InterPro" id="IPR003594">
    <property type="entry name" value="HATPase_dom"/>
</dbReference>
<dbReference type="PANTHER" id="PTHR35526">
    <property type="entry name" value="ANTI-SIGMA-F FACTOR RSBW-RELATED"/>
    <property type="match status" value="1"/>
</dbReference>
<keyword evidence="3" id="KW-0547">Nucleotide-binding</keyword>
<keyword evidence="1" id="KW-0723">Serine/threonine-protein kinase</keyword>
<dbReference type="CDD" id="cd16936">
    <property type="entry name" value="HATPase_RsbW-like"/>
    <property type="match status" value="1"/>
</dbReference>
<evidence type="ECO:0000313" key="4">
    <source>
        <dbReference type="Proteomes" id="UP001597083"/>
    </source>
</evidence>
<dbReference type="Gene3D" id="3.30.565.10">
    <property type="entry name" value="Histidine kinase-like ATPase, C-terminal domain"/>
    <property type="match status" value="1"/>
</dbReference>
<accession>A0ABW3CSV4</accession>
<dbReference type="InterPro" id="IPR050267">
    <property type="entry name" value="Anti-sigma-factor_SerPK"/>
</dbReference>
<keyword evidence="1" id="KW-0808">Transferase</keyword>
<dbReference type="GO" id="GO:0005524">
    <property type="term" value="F:ATP binding"/>
    <property type="evidence" value="ECO:0007669"/>
    <property type="project" value="UniProtKB-KW"/>
</dbReference>
<proteinExistence type="predicted"/>
<name>A0ABW3CSV4_9ACTN</name>
<dbReference type="EMBL" id="JBHTIR010004354">
    <property type="protein sequence ID" value="MFD0857094.1"/>
    <property type="molecule type" value="Genomic_DNA"/>
</dbReference>
<evidence type="ECO:0000256" key="1">
    <source>
        <dbReference type="ARBA" id="ARBA00022527"/>
    </source>
</evidence>
<dbReference type="SUPFAM" id="SSF55874">
    <property type="entry name" value="ATPase domain of HSP90 chaperone/DNA topoisomerase II/histidine kinase"/>
    <property type="match status" value="1"/>
</dbReference>
<evidence type="ECO:0000259" key="2">
    <source>
        <dbReference type="Pfam" id="PF13581"/>
    </source>
</evidence>
<comment type="caution">
    <text evidence="3">The sequence shown here is derived from an EMBL/GenBank/DDBJ whole genome shotgun (WGS) entry which is preliminary data.</text>
</comment>
<dbReference type="InterPro" id="IPR036890">
    <property type="entry name" value="HATPase_C_sf"/>
</dbReference>
<keyword evidence="1" id="KW-0418">Kinase</keyword>
<organism evidence="3 4">
    <name type="scientific">Actinomadura adrarensis</name>
    <dbReference type="NCBI Taxonomy" id="1819600"/>
    <lineage>
        <taxon>Bacteria</taxon>
        <taxon>Bacillati</taxon>
        <taxon>Actinomycetota</taxon>
        <taxon>Actinomycetes</taxon>
        <taxon>Streptosporangiales</taxon>
        <taxon>Thermomonosporaceae</taxon>
        <taxon>Actinomadura</taxon>
    </lineage>
</organism>
<gene>
    <name evidence="3" type="ORF">ACFQ07_33110</name>
</gene>
<protein>
    <submittedName>
        <fullName evidence="3">ATP-binding protein</fullName>
    </submittedName>
</protein>
<keyword evidence="3" id="KW-0067">ATP-binding</keyword>
<reference evidence="4" key="1">
    <citation type="journal article" date="2019" name="Int. J. Syst. Evol. Microbiol.">
        <title>The Global Catalogue of Microorganisms (GCM) 10K type strain sequencing project: providing services to taxonomists for standard genome sequencing and annotation.</title>
        <authorList>
            <consortium name="The Broad Institute Genomics Platform"/>
            <consortium name="The Broad Institute Genome Sequencing Center for Infectious Disease"/>
            <person name="Wu L."/>
            <person name="Ma J."/>
        </authorList>
    </citation>
    <scope>NUCLEOTIDE SEQUENCE [LARGE SCALE GENOMIC DNA]</scope>
    <source>
        <strain evidence="4">JCM 31696</strain>
    </source>
</reference>